<dbReference type="Proteomes" id="UP000325315">
    <property type="component" value="Unassembled WGS sequence"/>
</dbReference>
<evidence type="ECO:0000313" key="2">
    <source>
        <dbReference type="EMBL" id="KAA3465857.1"/>
    </source>
</evidence>
<evidence type="ECO:0000313" key="3">
    <source>
        <dbReference type="Proteomes" id="UP000325315"/>
    </source>
</evidence>
<name>A0A5B6V9R1_9ROSI</name>
<evidence type="ECO:0000259" key="1">
    <source>
        <dbReference type="Pfam" id="PF24626"/>
    </source>
</evidence>
<dbReference type="OrthoDB" id="996762at2759"/>
<feature type="domain" description="Tf2-1-like SH3-like" evidence="1">
    <location>
        <begin position="123"/>
        <end position="183"/>
    </location>
</feature>
<dbReference type="SUPFAM" id="SSF53098">
    <property type="entry name" value="Ribonuclease H-like"/>
    <property type="match status" value="1"/>
</dbReference>
<organism evidence="2 3">
    <name type="scientific">Gossypium australe</name>
    <dbReference type="NCBI Taxonomy" id="47621"/>
    <lineage>
        <taxon>Eukaryota</taxon>
        <taxon>Viridiplantae</taxon>
        <taxon>Streptophyta</taxon>
        <taxon>Embryophyta</taxon>
        <taxon>Tracheophyta</taxon>
        <taxon>Spermatophyta</taxon>
        <taxon>Magnoliopsida</taxon>
        <taxon>eudicotyledons</taxon>
        <taxon>Gunneridae</taxon>
        <taxon>Pentapetalae</taxon>
        <taxon>rosids</taxon>
        <taxon>malvids</taxon>
        <taxon>Malvales</taxon>
        <taxon>Malvaceae</taxon>
        <taxon>Malvoideae</taxon>
        <taxon>Gossypium</taxon>
    </lineage>
</organism>
<dbReference type="Gene3D" id="3.30.420.10">
    <property type="entry name" value="Ribonuclease H-like superfamily/Ribonuclease H"/>
    <property type="match status" value="1"/>
</dbReference>
<accession>A0A5B6V9R1</accession>
<dbReference type="Pfam" id="PF24626">
    <property type="entry name" value="SH3_Tf2-1"/>
    <property type="match status" value="1"/>
</dbReference>
<dbReference type="InterPro" id="IPR036397">
    <property type="entry name" value="RNaseH_sf"/>
</dbReference>
<comment type="caution">
    <text evidence="2">The sequence shown here is derived from an EMBL/GenBank/DDBJ whole genome shotgun (WGS) entry which is preliminary data.</text>
</comment>
<dbReference type="EMBL" id="SMMG02000007">
    <property type="protein sequence ID" value="KAA3465857.1"/>
    <property type="molecule type" value="Genomic_DNA"/>
</dbReference>
<dbReference type="InterPro" id="IPR012337">
    <property type="entry name" value="RNaseH-like_sf"/>
</dbReference>
<proteinExistence type="predicted"/>
<dbReference type="AlphaFoldDB" id="A0A5B6V9R1"/>
<dbReference type="GO" id="GO:0003676">
    <property type="term" value="F:nucleic acid binding"/>
    <property type="evidence" value="ECO:0007669"/>
    <property type="project" value="InterPro"/>
</dbReference>
<dbReference type="PANTHER" id="PTHR46148:SF44">
    <property type="entry name" value="GAG-POL POLYPROTEIN"/>
    <property type="match status" value="1"/>
</dbReference>
<sequence>MGHLYQLFQIEIPTLHLDFVKSYMRHWVLIWILILPSTHKLMDNPNDWEEHFPLVEFSYNNSFQSSIQMAPYEALYGRKFRAPLCWTKLGERKVLGPKVVQESEGEIKLIQDKLKAASDSVRDQVLLKVSPWGKVLRFGRKGKLSPRIIRPYKILKRVGLVAYKLELPPKLDRIHDVLHVSMLI</sequence>
<protein>
    <submittedName>
        <fullName evidence="2">DNA/RNA polymerase superfamily protein</fullName>
    </submittedName>
</protein>
<gene>
    <name evidence="2" type="ORF">EPI10_000994</name>
</gene>
<reference evidence="3" key="1">
    <citation type="journal article" date="2019" name="Plant Biotechnol. J.">
        <title>Genome sequencing of the Australian wild diploid species Gossypium australe highlights disease resistance and delayed gland morphogenesis.</title>
        <authorList>
            <person name="Cai Y."/>
            <person name="Cai X."/>
            <person name="Wang Q."/>
            <person name="Wang P."/>
            <person name="Zhang Y."/>
            <person name="Cai C."/>
            <person name="Xu Y."/>
            <person name="Wang K."/>
            <person name="Zhou Z."/>
            <person name="Wang C."/>
            <person name="Geng S."/>
            <person name="Li B."/>
            <person name="Dong Q."/>
            <person name="Hou Y."/>
            <person name="Wang H."/>
            <person name="Ai P."/>
            <person name="Liu Z."/>
            <person name="Yi F."/>
            <person name="Sun M."/>
            <person name="An G."/>
            <person name="Cheng J."/>
            <person name="Zhang Y."/>
            <person name="Shi Q."/>
            <person name="Xie Y."/>
            <person name="Shi X."/>
            <person name="Chang Y."/>
            <person name="Huang F."/>
            <person name="Chen Y."/>
            <person name="Hong S."/>
            <person name="Mi L."/>
            <person name="Sun Q."/>
            <person name="Zhang L."/>
            <person name="Zhou B."/>
            <person name="Peng R."/>
            <person name="Zhang X."/>
            <person name="Liu F."/>
        </authorList>
    </citation>
    <scope>NUCLEOTIDE SEQUENCE [LARGE SCALE GENOMIC DNA]</scope>
    <source>
        <strain evidence="3">cv. PA1801</strain>
    </source>
</reference>
<dbReference type="PANTHER" id="PTHR46148">
    <property type="entry name" value="CHROMO DOMAIN-CONTAINING PROTEIN"/>
    <property type="match status" value="1"/>
</dbReference>
<dbReference type="InterPro" id="IPR056924">
    <property type="entry name" value="SH3_Tf2-1"/>
</dbReference>
<keyword evidence="3" id="KW-1185">Reference proteome</keyword>